<keyword evidence="5" id="KW-1185">Reference proteome</keyword>
<name>A0A931B477_9ACTN</name>
<dbReference type="SUPFAM" id="SSF53474">
    <property type="entry name" value="alpha/beta-Hydrolases"/>
    <property type="match status" value="1"/>
</dbReference>
<dbReference type="InterPro" id="IPR029058">
    <property type="entry name" value="AB_hydrolase_fold"/>
</dbReference>
<gene>
    <name evidence="4" type="ORF">I2501_13505</name>
</gene>
<dbReference type="Pfam" id="PF07859">
    <property type="entry name" value="Abhydrolase_3"/>
    <property type="match status" value="1"/>
</dbReference>
<comment type="similarity">
    <text evidence="1">Belongs to the 'GDXG' lipolytic enzyme family.</text>
</comment>
<dbReference type="EMBL" id="JADPRT010000005">
    <property type="protein sequence ID" value="MBF9069037.1"/>
    <property type="molecule type" value="Genomic_DNA"/>
</dbReference>
<protein>
    <submittedName>
        <fullName evidence="4">Alpha/beta hydrolase</fullName>
    </submittedName>
</protein>
<feature type="domain" description="Alpha/beta hydrolase fold-3" evidence="3">
    <location>
        <begin position="36"/>
        <end position="225"/>
    </location>
</feature>
<organism evidence="4 5">
    <name type="scientific">Streptacidiphilus fuscans</name>
    <dbReference type="NCBI Taxonomy" id="2789292"/>
    <lineage>
        <taxon>Bacteria</taxon>
        <taxon>Bacillati</taxon>
        <taxon>Actinomycetota</taxon>
        <taxon>Actinomycetes</taxon>
        <taxon>Kitasatosporales</taxon>
        <taxon>Streptomycetaceae</taxon>
        <taxon>Streptacidiphilus</taxon>
    </lineage>
</organism>
<dbReference type="PANTHER" id="PTHR48081">
    <property type="entry name" value="AB HYDROLASE SUPERFAMILY PROTEIN C4A8.06C"/>
    <property type="match status" value="1"/>
</dbReference>
<dbReference type="InterPro" id="IPR013094">
    <property type="entry name" value="AB_hydrolase_3"/>
</dbReference>
<evidence type="ECO:0000313" key="4">
    <source>
        <dbReference type="EMBL" id="MBF9069037.1"/>
    </source>
</evidence>
<dbReference type="RefSeq" id="WP_196194219.1">
    <property type="nucleotide sequence ID" value="NZ_JADPRT010000005.1"/>
</dbReference>
<proteinExistence type="inferred from homology"/>
<dbReference type="AlphaFoldDB" id="A0A931B477"/>
<comment type="caution">
    <text evidence="4">The sequence shown here is derived from an EMBL/GenBank/DDBJ whole genome shotgun (WGS) entry which is preliminary data.</text>
</comment>
<dbReference type="Gene3D" id="3.40.50.1820">
    <property type="entry name" value="alpha/beta hydrolase"/>
    <property type="match status" value="1"/>
</dbReference>
<dbReference type="Proteomes" id="UP000657385">
    <property type="component" value="Unassembled WGS sequence"/>
</dbReference>
<accession>A0A931B477</accession>
<reference evidence="4" key="1">
    <citation type="submission" date="2020-11" db="EMBL/GenBank/DDBJ databases">
        <title>Isolation and identification of active actinomycetes.</title>
        <authorList>
            <person name="Yu B."/>
        </authorList>
    </citation>
    <scope>NUCLEOTIDE SEQUENCE</scope>
    <source>
        <strain evidence="4">NEAU-YB345</strain>
    </source>
</reference>
<evidence type="ECO:0000256" key="1">
    <source>
        <dbReference type="ARBA" id="ARBA00010515"/>
    </source>
</evidence>
<evidence type="ECO:0000259" key="3">
    <source>
        <dbReference type="Pfam" id="PF07859"/>
    </source>
</evidence>
<dbReference type="PANTHER" id="PTHR48081:SF30">
    <property type="entry name" value="ACETYL-HYDROLASE LIPR-RELATED"/>
    <property type="match status" value="1"/>
</dbReference>
<dbReference type="GO" id="GO:0004806">
    <property type="term" value="F:triacylglycerol lipase activity"/>
    <property type="evidence" value="ECO:0007669"/>
    <property type="project" value="TreeGrafter"/>
</dbReference>
<dbReference type="InterPro" id="IPR050300">
    <property type="entry name" value="GDXG_lipolytic_enzyme"/>
</dbReference>
<keyword evidence="2 4" id="KW-0378">Hydrolase</keyword>
<evidence type="ECO:0000256" key="2">
    <source>
        <dbReference type="ARBA" id="ARBA00022801"/>
    </source>
</evidence>
<evidence type="ECO:0000313" key="5">
    <source>
        <dbReference type="Proteomes" id="UP000657385"/>
    </source>
</evidence>
<sequence length="254" mass="26745">MSDHTEIHTHHTSPGGTALPLLGYAPTDAPVRAVAVLFHGGGWRSGGPEQFAPQGRVLAAAGVLTFSAAYRLLGGGAQTLGDCVEDARAAVRHVRRLAKEQGLADAPFFLGGGSSGGQLALTVAHDSPADGQPSYSGLVLFNPVVDLLDEVLRPLLGMVGLTEETAAAYSPLHLVRPRTPPMLVQHGTADQLVPIAAVRRFRDAEQEAGNDCRLVEYPDAPHGFFNPGTENASWASDSTEEAVGFVLERMADPR</sequence>